<dbReference type="PROSITE" id="PS51755">
    <property type="entry name" value="OMPR_PHOB"/>
    <property type="match status" value="1"/>
</dbReference>
<evidence type="ECO:0000256" key="6">
    <source>
        <dbReference type="PROSITE-ProRule" id="PRU00169"/>
    </source>
</evidence>
<dbReference type="InterPro" id="IPR001789">
    <property type="entry name" value="Sig_transdc_resp-reg_receiver"/>
</dbReference>
<evidence type="ECO:0000313" key="11">
    <source>
        <dbReference type="Proteomes" id="UP001207930"/>
    </source>
</evidence>
<dbReference type="EMBL" id="JAPDDS010000019">
    <property type="protein sequence ID" value="MCW1887551.1"/>
    <property type="molecule type" value="Genomic_DNA"/>
</dbReference>
<comment type="caution">
    <text evidence="10">The sequence shown here is derived from an EMBL/GenBank/DDBJ whole genome shotgun (WGS) entry which is preliminary data.</text>
</comment>
<feature type="DNA-binding region" description="OmpR/PhoB-type" evidence="7">
    <location>
        <begin position="124"/>
        <end position="223"/>
    </location>
</feature>
<dbReference type="RefSeq" id="WP_264503506.1">
    <property type="nucleotide sequence ID" value="NZ_JAPDDS010000019.1"/>
</dbReference>
<evidence type="ECO:0000256" key="3">
    <source>
        <dbReference type="ARBA" id="ARBA00023015"/>
    </source>
</evidence>
<evidence type="ECO:0000256" key="4">
    <source>
        <dbReference type="ARBA" id="ARBA00023125"/>
    </source>
</evidence>
<proteinExistence type="predicted"/>
<evidence type="ECO:0000256" key="5">
    <source>
        <dbReference type="ARBA" id="ARBA00023163"/>
    </source>
</evidence>
<dbReference type="Pfam" id="PF00072">
    <property type="entry name" value="Response_reg"/>
    <property type="match status" value="1"/>
</dbReference>
<evidence type="ECO:0000313" key="10">
    <source>
        <dbReference type="EMBL" id="MCW1887551.1"/>
    </source>
</evidence>
<feature type="domain" description="OmpR/PhoB-type" evidence="9">
    <location>
        <begin position="124"/>
        <end position="223"/>
    </location>
</feature>
<organism evidence="10 11">
    <name type="scientific">Luteolibacter flavescens</name>
    <dbReference type="NCBI Taxonomy" id="1859460"/>
    <lineage>
        <taxon>Bacteria</taxon>
        <taxon>Pseudomonadati</taxon>
        <taxon>Verrucomicrobiota</taxon>
        <taxon>Verrucomicrobiia</taxon>
        <taxon>Verrucomicrobiales</taxon>
        <taxon>Verrucomicrobiaceae</taxon>
        <taxon>Luteolibacter</taxon>
    </lineage>
</organism>
<dbReference type="InterPro" id="IPR039420">
    <property type="entry name" value="WalR-like"/>
</dbReference>
<keyword evidence="4 7" id="KW-0238">DNA-binding</keyword>
<evidence type="ECO:0000259" key="9">
    <source>
        <dbReference type="PROSITE" id="PS51755"/>
    </source>
</evidence>
<gene>
    <name evidence="10" type="ORF">OKA04_22635</name>
</gene>
<dbReference type="InterPro" id="IPR001867">
    <property type="entry name" value="OmpR/PhoB-type_DNA-bd"/>
</dbReference>
<protein>
    <submittedName>
        <fullName evidence="10">Response regulator transcription factor</fullName>
    </submittedName>
</protein>
<dbReference type="PANTHER" id="PTHR48111:SF22">
    <property type="entry name" value="REGULATOR OF RPOS"/>
    <property type="match status" value="1"/>
</dbReference>
<evidence type="ECO:0000259" key="8">
    <source>
        <dbReference type="PROSITE" id="PS50110"/>
    </source>
</evidence>
<dbReference type="SUPFAM" id="SSF46894">
    <property type="entry name" value="C-terminal effector domain of the bipartite response regulators"/>
    <property type="match status" value="1"/>
</dbReference>
<dbReference type="InterPro" id="IPR016032">
    <property type="entry name" value="Sig_transdc_resp-reg_C-effctor"/>
</dbReference>
<keyword evidence="11" id="KW-1185">Reference proteome</keyword>
<dbReference type="SMART" id="SM00862">
    <property type="entry name" value="Trans_reg_C"/>
    <property type="match status" value="1"/>
</dbReference>
<accession>A0ABT3FVE0</accession>
<dbReference type="PROSITE" id="PS50110">
    <property type="entry name" value="RESPONSE_REGULATORY"/>
    <property type="match status" value="1"/>
</dbReference>
<dbReference type="Pfam" id="PF00486">
    <property type="entry name" value="Trans_reg_C"/>
    <property type="match status" value="1"/>
</dbReference>
<feature type="modified residue" description="4-aspartylphosphate" evidence="6">
    <location>
        <position position="51"/>
    </location>
</feature>
<evidence type="ECO:0000256" key="7">
    <source>
        <dbReference type="PROSITE-ProRule" id="PRU01091"/>
    </source>
</evidence>
<dbReference type="Gene3D" id="1.10.10.10">
    <property type="entry name" value="Winged helix-like DNA-binding domain superfamily/Winged helix DNA-binding domain"/>
    <property type="match status" value="1"/>
</dbReference>
<dbReference type="CDD" id="cd00383">
    <property type="entry name" value="trans_reg_C"/>
    <property type="match status" value="1"/>
</dbReference>
<dbReference type="PANTHER" id="PTHR48111">
    <property type="entry name" value="REGULATOR OF RPOS"/>
    <property type="match status" value="1"/>
</dbReference>
<dbReference type="InterPro" id="IPR036388">
    <property type="entry name" value="WH-like_DNA-bd_sf"/>
</dbReference>
<dbReference type="SMART" id="SM00448">
    <property type="entry name" value="REC"/>
    <property type="match status" value="1"/>
</dbReference>
<name>A0ABT3FVE0_9BACT</name>
<dbReference type="Gene3D" id="6.10.250.690">
    <property type="match status" value="1"/>
</dbReference>
<evidence type="ECO:0000256" key="1">
    <source>
        <dbReference type="ARBA" id="ARBA00022553"/>
    </source>
</evidence>
<dbReference type="SUPFAM" id="SSF52172">
    <property type="entry name" value="CheY-like"/>
    <property type="match status" value="1"/>
</dbReference>
<evidence type="ECO:0000256" key="2">
    <source>
        <dbReference type="ARBA" id="ARBA00023012"/>
    </source>
</evidence>
<dbReference type="InterPro" id="IPR011006">
    <property type="entry name" value="CheY-like_superfamily"/>
</dbReference>
<reference evidence="10 11" key="1">
    <citation type="submission" date="2022-10" db="EMBL/GenBank/DDBJ databases">
        <title>Luteolibacter flavescens strain MCCC 1K03193, whole genome shotgun sequencing project.</title>
        <authorList>
            <person name="Zhao G."/>
            <person name="Shen L."/>
        </authorList>
    </citation>
    <scope>NUCLEOTIDE SEQUENCE [LARGE SCALE GENOMIC DNA]</scope>
    <source>
        <strain evidence="10 11">MCCC 1K03193</strain>
    </source>
</reference>
<sequence length="226" mass="25298">MRCLLIEDYTPLRQSMGECLRHAGFIVDESRTGDEGLWSAKNHDYGVIVLDIMLPGLDGMAILRELRRSRDKTPILMISARDAVASRVEGLDSGADDYLVKPFDLQELVARVRALSRRKFDNETSEIRVGDLHVDGLRKRVTRAGREIQLTRLEYKLIHYLAQRAGQPVSRQEIGAHVYEDGGGDGGTNKIDVCINCLRKKLNAPGEADLISTRRGFGYMLEGQGE</sequence>
<keyword evidence="5" id="KW-0804">Transcription</keyword>
<keyword evidence="2" id="KW-0902">Two-component regulatory system</keyword>
<keyword evidence="3" id="KW-0805">Transcription regulation</keyword>
<feature type="domain" description="Response regulatory" evidence="8">
    <location>
        <begin position="2"/>
        <end position="116"/>
    </location>
</feature>
<dbReference type="Gene3D" id="3.40.50.2300">
    <property type="match status" value="1"/>
</dbReference>
<dbReference type="Proteomes" id="UP001207930">
    <property type="component" value="Unassembled WGS sequence"/>
</dbReference>
<keyword evidence="1 6" id="KW-0597">Phosphoprotein</keyword>